<dbReference type="Proteomes" id="UP000266183">
    <property type="component" value="Chromosome"/>
</dbReference>
<dbReference type="RefSeq" id="WP_119755627.1">
    <property type="nucleotide sequence ID" value="NZ_CP032382.1"/>
</dbReference>
<reference evidence="2" key="1">
    <citation type="submission" date="2018-09" db="EMBL/GenBank/DDBJ databases">
        <title>Chryseolinea sp. KIS68-18 isolated from soil.</title>
        <authorList>
            <person name="Weon H.-Y."/>
            <person name="Kwon S.-W."/>
            <person name="Lee S.A."/>
        </authorList>
    </citation>
    <scope>NUCLEOTIDE SEQUENCE [LARGE SCALE GENOMIC DNA]</scope>
    <source>
        <strain evidence="2">KIS68-18</strain>
    </source>
</reference>
<gene>
    <name evidence="1" type="ORF">D4L85_18155</name>
</gene>
<evidence type="ECO:0000313" key="1">
    <source>
        <dbReference type="EMBL" id="AYB32374.1"/>
    </source>
</evidence>
<sequence>MSIINHTPVELSDIVKESNLIVEVRCIEPFTEEIAIKGDGSGAAIKPFKKKGFVFNVISVLKNTAAIQVPPTIRVPNEEWRRSLNQHKELYANGISKSYGVKQYVTDVPSLKRADILFLHHFQDNFELETQDSFESAAAREKIDMLLAAR</sequence>
<evidence type="ECO:0000313" key="2">
    <source>
        <dbReference type="Proteomes" id="UP000266183"/>
    </source>
</evidence>
<dbReference type="EMBL" id="CP032382">
    <property type="protein sequence ID" value="AYB32374.1"/>
    <property type="molecule type" value="Genomic_DNA"/>
</dbReference>
<keyword evidence="2" id="KW-1185">Reference proteome</keyword>
<organism evidence="1 2">
    <name type="scientific">Chryseolinea soli</name>
    <dbReference type="NCBI Taxonomy" id="2321403"/>
    <lineage>
        <taxon>Bacteria</taxon>
        <taxon>Pseudomonadati</taxon>
        <taxon>Bacteroidota</taxon>
        <taxon>Cytophagia</taxon>
        <taxon>Cytophagales</taxon>
        <taxon>Fulvivirgaceae</taxon>
        <taxon>Chryseolinea</taxon>
    </lineage>
</organism>
<name>A0A385SMZ9_9BACT</name>
<accession>A0A385SMZ9</accession>
<dbReference type="AlphaFoldDB" id="A0A385SMZ9"/>
<dbReference type="KEGG" id="chk:D4L85_18155"/>
<proteinExistence type="predicted"/>
<protein>
    <submittedName>
        <fullName evidence="1">Uncharacterized protein</fullName>
    </submittedName>
</protein>